<dbReference type="PIRSF" id="PIRSF005096">
    <property type="entry name" value="GALM"/>
    <property type="match status" value="1"/>
</dbReference>
<evidence type="ECO:0000256" key="1">
    <source>
        <dbReference type="ARBA" id="ARBA00001614"/>
    </source>
</evidence>
<dbReference type="InterPro" id="IPR014718">
    <property type="entry name" value="GH-type_carb-bd"/>
</dbReference>
<dbReference type="InterPro" id="IPR015443">
    <property type="entry name" value="Aldose_1-epimerase"/>
</dbReference>
<dbReference type="PANTHER" id="PTHR10091:SF0">
    <property type="entry name" value="GALACTOSE MUTAROTASE"/>
    <property type="match status" value="1"/>
</dbReference>
<evidence type="ECO:0000256" key="3">
    <source>
        <dbReference type="ARBA" id="ARBA00006206"/>
    </source>
</evidence>
<proteinExistence type="inferred from homology"/>
<gene>
    <name evidence="9" type="ORF">P9H32_10610</name>
</gene>
<keyword evidence="6 8" id="KW-0413">Isomerase</keyword>
<evidence type="ECO:0000256" key="7">
    <source>
        <dbReference type="ARBA" id="ARBA00023277"/>
    </source>
</evidence>
<evidence type="ECO:0000256" key="6">
    <source>
        <dbReference type="ARBA" id="ARBA00023235"/>
    </source>
</evidence>
<accession>A0ABU5MY16</accession>
<dbReference type="CDD" id="cd09019">
    <property type="entry name" value="galactose_mutarotase_like"/>
    <property type="match status" value="1"/>
</dbReference>
<protein>
    <recommendedName>
        <fullName evidence="5 8">Aldose 1-epimerase</fullName>
        <ecNumber evidence="4 8">5.1.3.3</ecNumber>
    </recommendedName>
</protein>
<dbReference type="EMBL" id="JARVCO010000010">
    <property type="protein sequence ID" value="MDZ8119075.1"/>
    <property type="molecule type" value="Genomic_DNA"/>
</dbReference>
<keyword evidence="7 8" id="KW-0119">Carbohydrate metabolism</keyword>
<dbReference type="InterPro" id="IPR047215">
    <property type="entry name" value="Galactose_mutarotase-like"/>
</dbReference>
<name>A0ABU5MY16_9BACT</name>
<comment type="catalytic activity">
    <reaction evidence="1 8">
        <text>alpha-D-glucose = beta-D-glucose</text>
        <dbReference type="Rhea" id="RHEA:10264"/>
        <dbReference type="ChEBI" id="CHEBI:15903"/>
        <dbReference type="ChEBI" id="CHEBI:17925"/>
        <dbReference type="EC" id="5.1.3.3"/>
    </reaction>
</comment>
<dbReference type="EC" id="5.1.3.3" evidence="4 8"/>
<dbReference type="InterPro" id="IPR011013">
    <property type="entry name" value="Gal_mutarotase_sf_dom"/>
</dbReference>
<evidence type="ECO:0000313" key="9">
    <source>
        <dbReference type="EMBL" id="MDZ8119075.1"/>
    </source>
</evidence>
<dbReference type="PROSITE" id="PS00545">
    <property type="entry name" value="ALDOSE_1_EPIMERASE"/>
    <property type="match status" value="1"/>
</dbReference>
<comment type="similarity">
    <text evidence="3 8">Belongs to the aldose epimerase family.</text>
</comment>
<evidence type="ECO:0000256" key="4">
    <source>
        <dbReference type="ARBA" id="ARBA00013185"/>
    </source>
</evidence>
<dbReference type="GO" id="GO:0016853">
    <property type="term" value="F:isomerase activity"/>
    <property type="evidence" value="ECO:0007669"/>
    <property type="project" value="UniProtKB-KW"/>
</dbReference>
<comment type="pathway">
    <text evidence="2 8">Carbohydrate metabolism; hexose metabolism.</text>
</comment>
<evidence type="ECO:0000256" key="8">
    <source>
        <dbReference type="PIRNR" id="PIRNR005096"/>
    </source>
</evidence>
<organism evidence="9 10">
    <name type="scientific">Pontiella agarivorans</name>
    <dbReference type="NCBI Taxonomy" id="3038953"/>
    <lineage>
        <taxon>Bacteria</taxon>
        <taxon>Pseudomonadati</taxon>
        <taxon>Kiritimatiellota</taxon>
        <taxon>Kiritimatiellia</taxon>
        <taxon>Kiritimatiellales</taxon>
        <taxon>Pontiellaceae</taxon>
        <taxon>Pontiella</taxon>
    </lineage>
</organism>
<evidence type="ECO:0000256" key="2">
    <source>
        <dbReference type="ARBA" id="ARBA00005028"/>
    </source>
</evidence>
<dbReference type="InterPro" id="IPR008183">
    <property type="entry name" value="Aldose_1/G6P_1-epimerase"/>
</dbReference>
<dbReference type="SUPFAM" id="SSF74650">
    <property type="entry name" value="Galactose mutarotase-like"/>
    <property type="match status" value="1"/>
</dbReference>
<comment type="caution">
    <text evidence="9">The sequence shown here is derived from an EMBL/GenBank/DDBJ whole genome shotgun (WGS) entry which is preliminary data.</text>
</comment>
<dbReference type="PANTHER" id="PTHR10091">
    <property type="entry name" value="ALDOSE-1-EPIMERASE"/>
    <property type="match status" value="1"/>
</dbReference>
<sequence>MNISKVLFGSVDGVDVDLYTLENDNGMIAKITNYGGIVTSLVVPDSHGGCADIVCGFDTLDGYFSEAYKANSPYFGCIVGRYAARIKDAKFMVDGVEYQVAANDGTNHIHGGIKGFDKCVWHAEIINNGLKLTLTSPDGDEGYPGTVNVTVVYSLTNDNELAIAYEATTDKATPLSLTNHTYFNLSGFQDTVLSTEAMIVSDKLLSVDETNVQLGEEFPVAGTVWDYNSPKPLGEVFEEKAMGFETYYVFSKPVGSFGRVAEFSDASSGRKLTVSSSEPSMLMYTGFYTSDRLKRESGAQFGQFKGFCCETSRYPNGPNIEGAPDCILRPVDPFISKTVFKFSW</sequence>
<evidence type="ECO:0000313" key="10">
    <source>
        <dbReference type="Proteomes" id="UP001290861"/>
    </source>
</evidence>
<dbReference type="Proteomes" id="UP001290861">
    <property type="component" value="Unassembled WGS sequence"/>
</dbReference>
<dbReference type="RefSeq" id="WP_322608864.1">
    <property type="nucleotide sequence ID" value="NZ_JARVCO010000010.1"/>
</dbReference>
<evidence type="ECO:0000256" key="5">
    <source>
        <dbReference type="ARBA" id="ARBA00014165"/>
    </source>
</evidence>
<dbReference type="Pfam" id="PF01263">
    <property type="entry name" value="Aldose_epim"/>
    <property type="match status" value="1"/>
</dbReference>
<dbReference type="InterPro" id="IPR018052">
    <property type="entry name" value="Ald1_epimerase_CS"/>
</dbReference>
<reference evidence="9 10" key="1">
    <citation type="journal article" date="2024" name="Appl. Environ. Microbiol.">
        <title>Pontiella agarivorans sp. nov., a novel marine anaerobic bacterium capable of degrading macroalgal polysaccharides and fixing nitrogen.</title>
        <authorList>
            <person name="Liu N."/>
            <person name="Kivenson V."/>
            <person name="Peng X."/>
            <person name="Cui Z."/>
            <person name="Lankiewicz T.S."/>
            <person name="Gosselin K.M."/>
            <person name="English C.J."/>
            <person name="Blair E.M."/>
            <person name="O'Malley M.A."/>
            <person name="Valentine D.L."/>
        </authorList>
    </citation>
    <scope>NUCLEOTIDE SEQUENCE [LARGE SCALE GENOMIC DNA]</scope>
    <source>
        <strain evidence="9 10">NLcol2</strain>
    </source>
</reference>
<keyword evidence="10" id="KW-1185">Reference proteome</keyword>
<dbReference type="Gene3D" id="2.70.98.10">
    <property type="match status" value="1"/>
</dbReference>